<protein>
    <submittedName>
        <fullName evidence="5">T9SS type A sorting domain-containing protein</fullName>
    </submittedName>
</protein>
<dbReference type="InterPro" id="IPR026444">
    <property type="entry name" value="Secre_tail"/>
</dbReference>
<dbReference type="Gene3D" id="2.60.40.10">
    <property type="entry name" value="Immunoglobulins"/>
    <property type="match status" value="1"/>
</dbReference>
<dbReference type="InterPro" id="IPR011043">
    <property type="entry name" value="Gal_Oxase/kelch_b-propeller"/>
</dbReference>
<keyword evidence="1 2" id="KW-0732">Signal</keyword>
<name>A0A7H0VHK4_9FLAO</name>
<reference evidence="5 6" key="1">
    <citation type="submission" date="2020-08" db="EMBL/GenBank/DDBJ databases">
        <title>Croceimicrobium hydrocarbonivorans gen. nov., sp. nov., a novel marine bacterium isolated from a bacterial consortium that degrades polyethylene terephthalate.</title>
        <authorList>
            <person name="Liu R."/>
        </authorList>
    </citation>
    <scope>NUCLEOTIDE SEQUENCE [LARGE SCALE GENOMIC DNA]</scope>
    <source>
        <strain evidence="5 6">A20-9</strain>
    </source>
</reference>
<dbReference type="InterPro" id="IPR015915">
    <property type="entry name" value="Kelch-typ_b-propeller"/>
</dbReference>
<dbReference type="SUPFAM" id="SSF50965">
    <property type="entry name" value="Galactose oxidase, central domain"/>
    <property type="match status" value="1"/>
</dbReference>
<dbReference type="InterPro" id="IPR013783">
    <property type="entry name" value="Ig-like_fold"/>
</dbReference>
<dbReference type="Proteomes" id="UP000516305">
    <property type="component" value="Chromosome"/>
</dbReference>
<dbReference type="KEGG" id="chyd:H4K34_05005"/>
<evidence type="ECO:0000313" key="6">
    <source>
        <dbReference type="Proteomes" id="UP000516305"/>
    </source>
</evidence>
<evidence type="ECO:0000256" key="1">
    <source>
        <dbReference type="ARBA" id="ARBA00022729"/>
    </source>
</evidence>
<gene>
    <name evidence="5" type="ORF">H4K34_05005</name>
</gene>
<organism evidence="5 6">
    <name type="scientific">Croceimicrobium hydrocarbonivorans</name>
    <dbReference type="NCBI Taxonomy" id="2761580"/>
    <lineage>
        <taxon>Bacteria</taxon>
        <taxon>Pseudomonadati</taxon>
        <taxon>Bacteroidota</taxon>
        <taxon>Flavobacteriia</taxon>
        <taxon>Flavobacteriales</taxon>
        <taxon>Owenweeksiaceae</taxon>
        <taxon>Croceimicrobium</taxon>
    </lineage>
</organism>
<feature type="signal peptide" evidence="2">
    <location>
        <begin position="1"/>
        <end position="21"/>
    </location>
</feature>
<dbReference type="PANTHER" id="PTHR31778">
    <property type="entry name" value="BUD SITE SELECTION PROTEIN RAX2"/>
    <property type="match status" value="1"/>
</dbReference>
<keyword evidence="6" id="KW-1185">Reference proteome</keyword>
<evidence type="ECO:0000313" key="5">
    <source>
        <dbReference type="EMBL" id="QNR25202.1"/>
    </source>
</evidence>
<feature type="domain" description="Secretion system C-terminal sorting" evidence="4">
    <location>
        <begin position="1091"/>
        <end position="1161"/>
    </location>
</feature>
<dbReference type="InterPro" id="IPR024982">
    <property type="entry name" value="Rax2-like_C"/>
</dbReference>
<evidence type="ECO:0000259" key="4">
    <source>
        <dbReference type="Pfam" id="PF18962"/>
    </source>
</evidence>
<feature type="chain" id="PRO_5028936845" evidence="2">
    <location>
        <begin position="22"/>
        <end position="1163"/>
    </location>
</feature>
<dbReference type="Pfam" id="PF18962">
    <property type="entry name" value="Por_Secre_tail"/>
    <property type="match status" value="1"/>
</dbReference>
<proteinExistence type="predicted"/>
<accession>A0A7H0VHK4</accession>
<dbReference type="NCBIfam" id="TIGR04183">
    <property type="entry name" value="Por_Secre_tail"/>
    <property type="match status" value="1"/>
</dbReference>
<feature type="domain" description="Rax2-like C-terminal" evidence="3">
    <location>
        <begin position="139"/>
        <end position="347"/>
    </location>
</feature>
<evidence type="ECO:0000259" key="3">
    <source>
        <dbReference type="Pfam" id="PF12768"/>
    </source>
</evidence>
<evidence type="ECO:0000256" key="2">
    <source>
        <dbReference type="SAM" id="SignalP"/>
    </source>
</evidence>
<dbReference type="GO" id="GO:1902929">
    <property type="term" value="C:plasma membrane of growing cell tip"/>
    <property type="evidence" value="ECO:0007669"/>
    <property type="project" value="TreeGrafter"/>
</dbReference>
<dbReference type="SUPFAM" id="SSF117281">
    <property type="entry name" value="Kelch motif"/>
    <property type="match status" value="1"/>
</dbReference>
<dbReference type="PANTHER" id="PTHR31778:SF2">
    <property type="entry name" value="BUD SITE SELECTION PROTEIN RAX2"/>
    <property type="match status" value="1"/>
</dbReference>
<dbReference type="AlphaFoldDB" id="A0A7H0VHK4"/>
<dbReference type="EMBL" id="CP060139">
    <property type="protein sequence ID" value="QNR25202.1"/>
    <property type="molecule type" value="Genomic_DNA"/>
</dbReference>
<dbReference type="Pfam" id="PF12768">
    <property type="entry name" value="Rax2"/>
    <property type="match status" value="1"/>
</dbReference>
<sequence>MKCRRILNISLLLILSQSLLAQICTFPGDKAQWSTDFGFPGVSNGQIRDMVVGADSLLYAVGYGAQNFGGNPSISRVGVWNGDYWIPLEGVQCSQCGSGSSYYNAVSKDNQGNLYFLGFFEGAQNPDGSFVASKNVIQYNVFSKQFTALGKGIGGGSFQDFNAIAWRNDTLFVGGRFTEAYNSNDTIAISNVAYFDLNQQKWFDPNGGVMGNGNGLNGAVNAISFGKSGEVFIGGAISQAGTSTPVNGIARWKANQGWDNAHGGVVQILYGGTQTYPGTVQSLAYDSIQDKLYAGGIFGEFVASASVYQQRGLAVYNGSTWSLVNSIGVPNGTTAFSVNALYLDNDSNALYIGGSFQKYSTPGTNNPPANRIVKLNLSNQLFSEIEQGVTAGNSVYSITPYQGKLYFGGSFIELNDSVVANNFASWDGQKLDQEGNGLSSSYRQVNEIIEYQGGIIVAGQFSSAGPLKDLTGLALWDGQKWEDLGLRLHPNYQKEIRALKLIGNQLWVGGNIYGFGNTISKGIGVFDLNTKSWTTFGAGISGSSAALINAIEVFQGEVYIGGSFSSIDGVAADHLAKWNGSSWSAVASFPTAYSDAIDAFYNQGDSLLYIGGQINSLNNDPDLSDLVIYDGSAFRSIWSGLVNGRVRALAGDTATGTVYFGGDFFSQYYPKGSNQAKDIYPMGAIVNGDSIFQVDLSMSTSERGNTFIYAIEVDSEGHVIFGGRMAQIDGHAANHIARYHPQKGVGFFGGGIPESANSTPVKSILTAANGYYFGGSFNFVNDIPASRIAFYEKDNFLPLIPDAELGTDSISAYGSVWLGVQNPQADESFLWNTGDTETFIVADSTAWYSLLVSKANGCTERDSVFVTIMPALFLKGGNGDGFSLDTAQISFTSFYRGNSGDGFALNQAFKNDPSFYGGGLGDGFAHDQAQRINPSFYLGGLGDGYARDAKARAYQSFYRGGDADGYALNKQPFVDVELNNLQVGNGKPSPLPQTISVEIKNVSFEPVSQIPVHIYANGIWQFSDTIANSILPGASYQHNFSSSFSPDSSGSYDICAISTLRNDINTANDSICKAHIANIHIEEHSSDNWEVYPNPANESLQIYIPENQEVKIYLFDQSGKLVLKQVYRESQISLEVAHLATGLYSLRLQSATESLIRKVMILH</sequence>
<dbReference type="RefSeq" id="WP_210759728.1">
    <property type="nucleotide sequence ID" value="NZ_CP060139.1"/>
</dbReference>